<dbReference type="Proteomes" id="UP000558688">
    <property type="component" value="Unassembled WGS sequence"/>
</dbReference>
<comment type="caution">
    <text evidence="1">The sequence shown here is derived from an EMBL/GenBank/DDBJ whole genome shotgun (WGS) entry which is preliminary data.</text>
</comment>
<organism evidence="1 2">
    <name type="scientific">Fusarium oxysporum</name>
    <name type="common">Fusarium vascular wilt</name>
    <dbReference type="NCBI Taxonomy" id="5507"/>
    <lineage>
        <taxon>Eukaryota</taxon>
        <taxon>Fungi</taxon>
        <taxon>Dikarya</taxon>
        <taxon>Ascomycota</taxon>
        <taxon>Pezizomycotina</taxon>
        <taxon>Sordariomycetes</taxon>
        <taxon>Hypocreomycetidae</taxon>
        <taxon>Hypocreales</taxon>
        <taxon>Nectriaceae</taxon>
        <taxon>Fusarium</taxon>
        <taxon>Fusarium oxysporum species complex</taxon>
    </lineage>
</organism>
<proteinExistence type="predicted"/>
<gene>
    <name evidence="1" type="ORF">FOXYS1_4918</name>
</gene>
<dbReference type="EMBL" id="JAAFOW010000764">
    <property type="protein sequence ID" value="KAF5264292.1"/>
    <property type="molecule type" value="Genomic_DNA"/>
</dbReference>
<reference evidence="1" key="1">
    <citation type="submission" date="2020-02" db="EMBL/GenBank/DDBJ databases">
        <title>Identification and distribution of gene clusters putatively required for synthesis of sphingolipid metabolism inhibitors in phylogenetically diverse species of the filamentous fungus Fusarium.</title>
        <authorList>
            <person name="Kim H.-S."/>
            <person name="Busman M."/>
            <person name="Brown D.W."/>
            <person name="Divon H."/>
            <person name="Uhlig S."/>
            <person name="Proctor R.H."/>
        </authorList>
    </citation>
    <scope>NUCLEOTIDE SEQUENCE [LARGE SCALE GENOMIC DNA]</scope>
    <source>
        <strain evidence="1">NRRL 39464</strain>
    </source>
</reference>
<accession>A0A8H5ELH6</accession>
<evidence type="ECO:0008006" key="3">
    <source>
        <dbReference type="Google" id="ProtNLM"/>
    </source>
</evidence>
<evidence type="ECO:0000313" key="1">
    <source>
        <dbReference type="EMBL" id="KAF5264292.1"/>
    </source>
</evidence>
<protein>
    <recommendedName>
        <fullName evidence="3">Enoyl-CoA hydratase</fullName>
    </recommendedName>
</protein>
<evidence type="ECO:0000313" key="2">
    <source>
        <dbReference type="Proteomes" id="UP000558688"/>
    </source>
</evidence>
<dbReference type="SUPFAM" id="SSF52096">
    <property type="entry name" value="ClpP/crotonase"/>
    <property type="match status" value="1"/>
</dbReference>
<name>A0A8H5ELH6_FUSOX</name>
<dbReference type="AlphaFoldDB" id="A0A8H5ELH6"/>
<dbReference type="Gene3D" id="3.30.300.220">
    <property type="match status" value="1"/>
</dbReference>
<sequence>MSKSLNPPNVPHTVISFPHPHVVLVTLNRPEHLNALQRQMSFDLDRLWK</sequence>
<feature type="non-terminal residue" evidence="1">
    <location>
        <position position="49"/>
    </location>
</feature>
<dbReference type="InterPro" id="IPR029045">
    <property type="entry name" value="ClpP/crotonase-like_dom_sf"/>
</dbReference>